<dbReference type="InterPro" id="IPR002110">
    <property type="entry name" value="Ankyrin_rpt"/>
</dbReference>
<dbReference type="PROSITE" id="PS50297">
    <property type="entry name" value="ANK_REP_REGION"/>
    <property type="match status" value="3"/>
</dbReference>
<dbReference type="PROSITE" id="PS50088">
    <property type="entry name" value="ANK_REPEAT"/>
    <property type="match status" value="3"/>
</dbReference>
<dbReference type="GO" id="GO:0035556">
    <property type="term" value="P:intracellular signal transduction"/>
    <property type="evidence" value="ECO:0007669"/>
    <property type="project" value="InterPro"/>
</dbReference>
<comment type="subcellular location">
    <subcellularLocation>
        <location evidence="1">Nucleus</location>
    </subcellularLocation>
</comment>
<evidence type="ECO:0008006" key="14">
    <source>
        <dbReference type="Google" id="ProtNLM"/>
    </source>
</evidence>
<feature type="compositionally biased region" description="Basic and acidic residues" evidence="9">
    <location>
        <begin position="451"/>
        <end position="468"/>
    </location>
</feature>
<dbReference type="GO" id="GO:0003677">
    <property type="term" value="F:DNA binding"/>
    <property type="evidence" value="ECO:0007669"/>
    <property type="project" value="UniProtKB-KW"/>
</dbReference>
<feature type="coiled-coil region" evidence="8">
    <location>
        <begin position="489"/>
        <end position="516"/>
    </location>
</feature>
<evidence type="ECO:0000256" key="9">
    <source>
        <dbReference type="SAM" id="MobiDB-lite"/>
    </source>
</evidence>
<keyword evidence="5" id="KW-0804">Transcription</keyword>
<dbReference type="Gene3D" id="1.10.750.20">
    <property type="entry name" value="SOCS box"/>
    <property type="match status" value="1"/>
</dbReference>
<evidence type="ECO:0000313" key="13">
    <source>
        <dbReference type="Proteomes" id="UP001148018"/>
    </source>
</evidence>
<dbReference type="Pfam" id="PF07525">
    <property type="entry name" value="SOCS_box"/>
    <property type="match status" value="1"/>
</dbReference>
<dbReference type="SUPFAM" id="SSF57959">
    <property type="entry name" value="Leucine zipper domain"/>
    <property type="match status" value="1"/>
</dbReference>
<organism evidence="12 13">
    <name type="scientific">Muraenolepis orangiensis</name>
    <name type="common">Patagonian moray cod</name>
    <dbReference type="NCBI Taxonomy" id="630683"/>
    <lineage>
        <taxon>Eukaryota</taxon>
        <taxon>Metazoa</taxon>
        <taxon>Chordata</taxon>
        <taxon>Craniata</taxon>
        <taxon>Vertebrata</taxon>
        <taxon>Euteleostomi</taxon>
        <taxon>Actinopterygii</taxon>
        <taxon>Neopterygii</taxon>
        <taxon>Teleostei</taxon>
        <taxon>Neoteleostei</taxon>
        <taxon>Acanthomorphata</taxon>
        <taxon>Zeiogadaria</taxon>
        <taxon>Gadariae</taxon>
        <taxon>Gadiformes</taxon>
        <taxon>Muraenolepidoidei</taxon>
        <taxon>Muraenolepididae</taxon>
        <taxon>Muraenolepis</taxon>
    </lineage>
</organism>
<sequence length="623" mass="68031">MSSTMWYIMQSIQSKYSLSERLIRTIAAIRSFPHDNVEDLIRRGADVNRMHGTLKPLHCACMVADADCVELLLEKGAEVNALDGYNRTALHYAAEKDEGCVELLLEYGAVPNALDGNKDTPLHWASFKDNPECVRALLESGASPNALDYNSDTPLSWASMKGNLDSVKVLLEYGAQVHVTNLKGQTPISRLVALLARGLGTEQEDECLELLCKAAGRFEIRRADGTLPKELSKNPQLLARLTSMAAKAPTLRSLARCAVRESLGVQFLPTAVKELPLPESIKDYVLLTPTPTRFLKNCEEVGLFNELASSFEHEFRKAQEDDDKRSKNPPGLLHHSPTSHYPMMMLPNGHAVPVLPGPGQMSSVINLVRPVCMVPNIPGIPGPPLGGCSSGSSSPSGYIIHSEAKMRLKAALSQHSPAEQSQLLVQHPDAPSPAQPQVSPAQPTGGRRRRTAEDDPDERRQRFLERNRAAASRCRQKRKVWVCSLEKKAEELNSLNVSLSNEVSLLRNEVAHLKQLLLAHKDCPVTNMQKKTAYLAEGSMKESSEATGSPAPVIQHSSLAPSPSSGPNGLNSRAAAEAMAMSVLAGMGQQRHHHHHHHHHHQRAESGASQVIMAIQSHSSSAR</sequence>
<evidence type="ECO:0000256" key="1">
    <source>
        <dbReference type="ARBA" id="ARBA00004123"/>
    </source>
</evidence>
<dbReference type="SMART" id="SM00969">
    <property type="entry name" value="SOCS_box"/>
    <property type="match status" value="1"/>
</dbReference>
<dbReference type="InterPro" id="IPR036770">
    <property type="entry name" value="Ankyrin_rpt-contain_sf"/>
</dbReference>
<dbReference type="Gene3D" id="1.25.40.20">
    <property type="entry name" value="Ankyrin repeat-containing domain"/>
    <property type="match status" value="2"/>
</dbReference>
<evidence type="ECO:0000259" key="10">
    <source>
        <dbReference type="PROSITE" id="PS50217"/>
    </source>
</evidence>
<feature type="region of interest" description="Disordered" evidence="9">
    <location>
        <begin position="315"/>
        <end position="339"/>
    </location>
</feature>
<gene>
    <name evidence="12" type="ORF">NHX12_013355</name>
</gene>
<dbReference type="GO" id="GO:0003700">
    <property type="term" value="F:DNA-binding transcription factor activity"/>
    <property type="evidence" value="ECO:0007669"/>
    <property type="project" value="InterPro"/>
</dbReference>
<feature type="domain" description="BZIP" evidence="10">
    <location>
        <begin position="457"/>
        <end position="520"/>
    </location>
</feature>
<dbReference type="InterPro" id="IPR046347">
    <property type="entry name" value="bZIP_sf"/>
</dbReference>
<dbReference type="CDD" id="cd14687">
    <property type="entry name" value="bZIP_ATF2"/>
    <property type="match status" value="1"/>
</dbReference>
<dbReference type="Pfam" id="PF13637">
    <property type="entry name" value="Ank_4"/>
    <property type="match status" value="1"/>
</dbReference>
<dbReference type="Pfam" id="PF12796">
    <property type="entry name" value="Ank_2"/>
    <property type="match status" value="1"/>
</dbReference>
<feature type="domain" description="SOCS box" evidence="11">
    <location>
        <begin position="236"/>
        <end position="291"/>
    </location>
</feature>
<accession>A0A9Q0DEJ5</accession>
<dbReference type="SUPFAM" id="SSF48403">
    <property type="entry name" value="Ankyrin repeat"/>
    <property type="match status" value="1"/>
</dbReference>
<keyword evidence="13" id="KW-1185">Reference proteome</keyword>
<evidence type="ECO:0000256" key="6">
    <source>
        <dbReference type="ARBA" id="ARBA00023242"/>
    </source>
</evidence>
<evidence type="ECO:0000313" key="12">
    <source>
        <dbReference type="EMBL" id="KAJ3586964.1"/>
    </source>
</evidence>
<keyword evidence="6" id="KW-0539">Nucleus</keyword>
<keyword evidence="7" id="KW-0040">ANK repeat</keyword>
<dbReference type="Proteomes" id="UP001148018">
    <property type="component" value="Unassembled WGS sequence"/>
</dbReference>
<evidence type="ECO:0000256" key="7">
    <source>
        <dbReference type="PROSITE-ProRule" id="PRU00023"/>
    </source>
</evidence>
<dbReference type="PANTHER" id="PTHR19304">
    <property type="entry name" value="CYCLIC-AMP RESPONSE ELEMENT BINDING PROTEIN"/>
    <property type="match status" value="1"/>
</dbReference>
<evidence type="ECO:0000256" key="5">
    <source>
        <dbReference type="ARBA" id="ARBA00023163"/>
    </source>
</evidence>
<evidence type="ECO:0000256" key="3">
    <source>
        <dbReference type="ARBA" id="ARBA00023015"/>
    </source>
</evidence>
<dbReference type="CDD" id="cd12192">
    <property type="entry name" value="GCN4_cent"/>
    <property type="match status" value="1"/>
</dbReference>
<feature type="repeat" description="ANK" evidence="7">
    <location>
        <begin position="52"/>
        <end position="84"/>
    </location>
</feature>
<feature type="repeat" description="ANK" evidence="7">
    <location>
        <begin position="117"/>
        <end position="149"/>
    </location>
</feature>
<reference evidence="12" key="1">
    <citation type="submission" date="2022-07" db="EMBL/GenBank/DDBJ databases">
        <title>Chromosome-level genome of Muraenolepis orangiensis.</title>
        <authorList>
            <person name="Kim J."/>
        </authorList>
    </citation>
    <scope>NUCLEOTIDE SEQUENCE</scope>
    <source>
        <strain evidence="12">KU_S4_2022</strain>
        <tissue evidence="12">Muscle</tissue>
    </source>
</reference>
<protein>
    <recommendedName>
        <fullName evidence="14">BZIP domain-containing protein</fullName>
    </recommendedName>
</protein>
<dbReference type="SMART" id="SM00338">
    <property type="entry name" value="BRLZ"/>
    <property type="match status" value="1"/>
</dbReference>
<keyword evidence="3" id="KW-0805">Transcription regulation</keyword>
<dbReference type="InterPro" id="IPR001496">
    <property type="entry name" value="SOCS_box"/>
</dbReference>
<evidence type="ECO:0000256" key="4">
    <source>
        <dbReference type="ARBA" id="ARBA00023125"/>
    </source>
</evidence>
<evidence type="ECO:0000259" key="11">
    <source>
        <dbReference type="PROSITE" id="PS50225"/>
    </source>
</evidence>
<keyword evidence="4" id="KW-0238">DNA-binding</keyword>
<proteinExistence type="predicted"/>
<feature type="region of interest" description="Disordered" evidence="9">
    <location>
        <begin position="409"/>
        <end position="469"/>
    </location>
</feature>
<dbReference type="SUPFAM" id="SSF158235">
    <property type="entry name" value="SOCS box-like"/>
    <property type="match status" value="1"/>
</dbReference>
<dbReference type="Gene3D" id="1.20.5.170">
    <property type="match status" value="1"/>
</dbReference>
<comment type="pathway">
    <text evidence="2">Protein modification; protein ubiquitination.</text>
</comment>
<name>A0A9Q0DEJ5_9TELE</name>
<dbReference type="GO" id="GO:0005634">
    <property type="term" value="C:nucleus"/>
    <property type="evidence" value="ECO:0007669"/>
    <property type="project" value="UniProtKB-SubCell"/>
</dbReference>
<dbReference type="InterPro" id="IPR036036">
    <property type="entry name" value="SOCS_box-like_dom_sf"/>
</dbReference>
<feature type="repeat" description="ANK" evidence="7">
    <location>
        <begin position="150"/>
        <end position="182"/>
    </location>
</feature>
<dbReference type="Pfam" id="PF00170">
    <property type="entry name" value="bZIP_1"/>
    <property type="match status" value="1"/>
</dbReference>
<dbReference type="PROSITE" id="PS50225">
    <property type="entry name" value="SOCS"/>
    <property type="match status" value="1"/>
</dbReference>
<dbReference type="EMBL" id="JANIIK010000117">
    <property type="protein sequence ID" value="KAJ3586964.1"/>
    <property type="molecule type" value="Genomic_DNA"/>
</dbReference>
<evidence type="ECO:0000256" key="8">
    <source>
        <dbReference type="SAM" id="Coils"/>
    </source>
</evidence>
<keyword evidence="8" id="KW-0175">Coiled coil</keyword>
<dbReference type="InterPro" id="IPR004827">
    <property type="entry name" value="bZIP"/>
</dbReference>
<evidence type="ECO:0000256" key="2">
    <source>
        <dbReference type="ARBA" id="ARBA00004906"/>
    </source>
</evidence>
<dbReference type="PROSITE" id="PS00036">
    <property type="entry name" value="BZIP_BASIC"/>
    <property type="match status" value="1"/>
</dbReference>
<feature type="compositionally biased region" description="Polar residues" evidence="9">
    <location>
        <begin position="413"/>
        <end position="424"/>
    </location>
</feature>
<dbReference type="InterPro" id="IPR051027">
    <property type="entry name" value="bZIP_transcription_factors"/>
</dbReference>
<dbReference type="PROSITE" id="PS50217">
    <property type="entry name" value="BZIP"/>
    <property type="match status" value="1"/>
</dbReference>
<feature type="compositionally biased region" description="Low complexity" evidence="9">
    <location>
        <begin position="557"/>
        <end position="571"/>
    </location>
</feature>
<feature type="compositionally biased region" description="Basic residues" evidence="9">
    <location>
        <begin position="590"/>
        <end position="602"/>
    </location>
</feature>
<dbReference type="AlphaFoldDB" id="A0A9Q0DEJ5"/>
<comment type="caution">
    <text evidence="12">The sequence shown here is derived from an EMBL/GenBank/DDBJ whole genome shotgun (WGS) entry which is preliminary data.</text>
</comment>
<dbReference type="SMART" id="SM00248">
    <property type="entry name" value="ANK"/>
    <property type="match status" value="5"/>
</dbReference>
<feature type="region of interest" description="Disordered" evidence="9">
    <location>
        <begin position="587"/>
        <end position="608"/>
    </location>
</feature>
<feature type="region of interest" description="Disordered" evidence="9">
    <location>
        <begin position="537"/>
        <end position="571"/>
    </location>
</feature>
<dbReference type="OrthoDB" id="10258888at2759"/>
<dbReference type="FunFam" id="1.20.5.170:FF:000010">
    <property type="entry name" value="Cyclic AMP-dependent transcription factor ATF-2"/>
    <property type="match status" value="1"/>
</dbReference>
<feature type="compositionally biased region" description="Basic and acidic residues" evidence="9">
    <location>
        <begin position="315"/>
        <end position="326"/>
    </location>
</feature>